<evidence type="ECO:0000256" key="2">
    <source>
        <dbReference type="SAM" id="SignalP"/>
    </source>
</evidence>
<dbReference type="OrthoDB" id="82211at2"/>
<dbReference type="RefSeq" id="WP_006804578.1">
    <property type="nucleotide sequence ID" value="NZ_AP019823.1"/>
</dbReference>
<evidence type="ECO:0000256" key="1">
    <source>
        <dbReference type="SAM" id="Coils"/>
    </source>
</evidence>
<gene>
    <name evidence="3" type="ORF">JCM16775_0981</name>
</gene>
<dbReference type="EMBL" id="AP019823">
    <property type="protein sequence ID" value="BBM38273.1"/>
    <property type="molecule type" value="Genomic_DNA"/>
</dbReference>
<evidence type="ECO:0000313" key="3">
    <source>
        <dbReference type="EMBL" id="BBM38273.1"/>
    </source>
</evidence>
<dbReference type="KEGG" id="lhf:JCM16775_0981"/>
<evidence type="ECO:0000313" key="4">
    <source>
        <dbReference type="Proteomes" id="UP000321892"/>
    </source>
</evidence>
<feature type="coiled-coil region" evidence="1">
    <location>
        <begin position="23"/>
        <end position="123"/>
    </location>
</feature>
<sequence length="128" mass="15078">MKKTIFFLVGIMMVSSIGFSAENKSIESSLDSIDSQYEELLRKEEAQKESYRNQKAQLEAELEKLKAQQTDKEKIVEKLRVDSEVRWHRDKYRKILKYNESNFKNLNKSIAEKEQKIAELDTLLSIMN</sequence>
<name>A0A510JKC3_9FUSO</name>
<dbReference type="InterPro" id="IPR018543">
    <property type="entry name" value="Adhesion_FadA"/>
</dbReference>
<keyword evidence="2" id="KW-0732">Signal</keyword>
<keyword evidence="1" id="KW-0175">Coiled coil</keyword>
<protein>
    <recommendedName>
        <fullName evidence="5">Adhesion protein FadA</fullName>
    </recommendedName>
</protein>
<dbReference type="Gene3D" id="1.10.287.1700">
    <property type="match status" value="1"/>
</dbReference>
<dbReference type="AlphaFoldDB" id="A0A510JKC3"/>
<accession>A0A510JKC3</accession>
<feature type="chain" id="PRO_5021786674" description="Adhesion protein FadA" evidence="2">
    <location>
        <begin position="21"/>
        <end position="128"/>
    </location>
</feature>
<organism evidence="3 4">
    <name type="scientific">Leptotrichia hofstadii</name>
    <dbReference type="NCBI Taxonomy" id="157688"/>
    <lineage>
        <taxon>Bacteria</taxon>
        <taxon>Fusobacteriati</taxon>
        <taxon>Fusobacteriota</taxon>
        <taxon>Fusobacteriia</taxon>
        <taxon>Fusobacteriales</taxon>
        <taxon>Leptotrichiaceae</taxon>
        <taxon>Leptotrichia</taxon>
    </lineage>
</organism>
<dbReference type="Pfam" id="PF09403">
    <property type="entry name" value="FadA"/>
    <property type="match status" value="1"/>
</dbReference>
<dbReference type="InterPro" id="IPR053716">
    <property type="entry name" value="Flag_assembly_chemotaxis_eff"/>
</dbReference>
<dbReference type="Proteomes" id="UP000321892">
    <property type="component" value="Chromosome"/>
</dbReference>
<feature type="signal peptide" evidence="2">
    <location>
        <begin position="1"/>
        <end position="20"/>
    </location>
</feature>
<proteinExistence type="predicted"/>
<evidence type="ECO:0008006" key="5">
    <source>
        <dbReference type="Google" id="ProtNLM"/>
    </source>
</evidence>
<reference evidence="3 4" key="1">
    <citation type="submission" date="2019-07" db="EMBL/GenBank/DDBJ databases">
        <title>Complete Genome Sequence of Leptotrichia hofstadii Strain JCM16775.</title>
        <authorList>
            <person name="Watanabe S."/>
            <person name="Cui L."/>
        </authorList>
    </citation>
    <scope>NUCLEOTIDE SEQUENCE [LARGE SCALE GENOMIC DNA]</scope>
    <source>
        <strain evidence="3 4">JCM16775</strain>
    </source>
</reference>
<keyword evidence="4" id="KW-1185">Reference proteome</keyword>